<dbReference type="InterPro" id="IPR001173">
    <property type="entry name" value="Glyco_trans_2-like"/>
</dbReference>
<evidence type="ECO:0000313" key="3">
    <source>
        <dbReference type="EMBL" id="ABU56582.1"/>
    </source>
</evidence>
<organism evidence="3 4">
    <name type="scientific">Roseiflexus castenholzii (strain DSM 13941 / HLO8)</name>
    <dbReference type="NCBI Taxonomy" id="383372"/>
    <lineage>
        <taxon>Bacteria</taxon>
        <taxon>Bacillati</taxon>
        <taxon>Chloroflexota</taxon>
        <taxon>Chloroflexia</taxon>
        <taxon>Chloroflexales</taxon>
        <taxon>Roseiflexineae</taxon>
        <taxon>Roseiflexaceae</taxon>
        <taxon>Roseiflexus</taxon>
    </lineage>
</organism>
<dbReference type="OrthoDB" id="9810303at2"/>
<dbReference type="PANTHER" id="PTHR48090">
    <property type="entry name" value="UNDECAPRENYL-PHOSPHATE 4-DEOXY-4-FORMAMIDO-L-ARABINOSE TRANSFERASE-RELATED"/>
    <property type="match status" value="1"/>
</dbReference>
<feature type="transmembrane region" description="Helical" evidence="1">
    <location>
        <begin position="272"/>
        <end position="299"/>
    </location>
</feature>
<dbReference type="SUPFAM" id="SSF53448">
    <property type="entry name" value="Nucleotide-diphospho-sugar transferases"/>
    <property type="match status" value="1"/>
</dbReference>
<dbReference type="Gene3D" id="3.90.550.10">
    <property type="entry name" value="Spore Coat Polysaccharide Biosynthesis Protein SpsA, Chain A"/>
    <property type="match status" value="1"/>
</dbReference>
<dbReference type="HOGENOM" id="CLU_033536_7_1_0"/>
<dbReference type="CDD" id="cd04179">
    <property type="entry name" value="DPM_DPG-synthase_like"/>
    <property type="match status" value="1"/>
</dbReference>
<evidence type="ECO:0000313" key="4">
    <source>
        <dbReference type="Proteomes" id="UP000000263"/>
    </source>
</evidence>
<dbReference type="InterPro" id="IPR029044">
    <property type="entry name" value="Nucleotide-diphossugar_trans"/>
</dbReference>
<proteinExistence type="predicted"/>
<feature type="transmembrane region" description="Helical" evidence="1">
    <location>
        <begin position="353"/>
        <end position="376"/>
    </location>
</feature>
<evidence type="ECO:0000259" key="2">
    <source>
        <dbReference type="Pfam" id="PF00535"/>
    </source>
</evidence>
<sequence length="414" mass="44848">MTTLSVVIPAYNEEDGIAAIVERVLAIEPELPKYGVDALECIVVDDGSRDRTAEIVRRYVPRVRLIQQPNKGYGGALKTGFQAASGELLGFLDADSTYPPEYFPQMCRVALDGADLVIGSRMAGATSEMPLVRRIGNFIFANLLSLVAGVRISDSASGQRVIRREVLPILYPLPDTLDFTPAMSTRALHENLRMVEVPIPYKERSGRSKLSVVRDGLRFFKSIVWTALTYNPVRIFGGIGALLLLLSMLVMVLAFGLQAFGIDSVVSFPRLFGALVLAVAGVTLYTTGTSFSYIVALFHKRPIRQGMFGPRGNGRKIEKHYWWLGILAVLLGVALYVAAVAFDLTNPALQVSWFAPVVSALMVLTGVQLVSAWSLARVLAELSAREGLAARDLTGNSVSDVAANAESVRTAAVS</sequence>
<keyword evidence="3" id="KW-0808">Transferase</keyword>
<feature type="transmembrane region" description="Helical" evidence="1">
    <location>
        <begin position="320"/>
        <end position="341"/>
    </location>
</feature>
<dbReference type="RefSeq" id="WP_011997985.1">
    <property type="nucleotide sequence ID" value="NC_009767.1"/>
</dbReference>
<keyword evidence="1" id="KW-0472">Membrane</keyword>
<dbReference type="AlphaFoldDB" id="A7NGJ5"/>
<dbReference type="GO" id="GO:0016740">
    <property type="term" value="F:transferase activity"/>
    <property type="evidence" value="ECO:0007669"/>
    <property type="project" value="UniProtKB-KW"/>
</dbReference>
<dbReference type="Pfam" id="PF00535">
    <property type="entry name" value="Glycos_transf_2"/>
    <property type="match status" value="1"/>
</dbReference>
<protein>
    <submittedName>
        <fullName evidence="3">Glycosyl transferase family 2</fullName>
    </submittedName>
</protein>
<accession>A7NGJ5</accession>
<dbReference type="EMBL" id="CP000804">
    <property type="protein sequence ID" value="ABU56582.1"/>
    <property type="molecule type" value="Genomic_DNA"/>
</dbReference>
<dbReference type="Proteomes" id="UP000000263">
    <property type="component" value="Chromosome"/>
</dbReference>
<keyword evidence="4" id="KW-1185">Reference proteome</keyword>
<feature type="domain" description="Glycosyltransferase 2-like" evidence="2">
    <location>
        <begin position="5"/>
        <end position="167"/>
    </location>
</feature>
<keyword evidence="1" id="KW-1133">Transmembrane helix</keyword>
<evidence type="ECO:0000256" key="1">
    <source>
        <dbReference type="SAM" id="Phobius"/>
    </source>
</evidence>
<feature type="transmembrane region" description="Helical" evidence="1">
    <location>
        <begin position="235"/>
        <end position="260"/>
    </location>
</feature>
<keyword evidence="1" id="KW-0812">Transmembrane</keyword>
<dbReference type="eggNOG" id="COG0463">
    <property type="taxonomic scope" value="Bacteria"/>
</dbReference>
<reference evidence="3 4" key="1">
    <citation type="submission" date="2007-08" db="EMBL/GenBank/DDBJ databases">
        <title>Complete sequence of Roseiflexus castenholzii DSM 13941.</title>
        <authorList>
            <consortium name="US DOE Joint Genome Institute"/>
            <person name="Copeland A."/>
            <person name="Lucas S."/>
            <person name="Lapidus A."/>
            <person name="Barry K."/>
            <person name="Glavina del Rio T."/>
            <person name="Dalin E."/>
            <person name="Tice H."/>
            <person name="Pitluck S."/>
            <person name="Thompson L.S."/>
            <person name="Brettin T."/>
            <person name="Bruce D."/>
            <person name="Detter J.C."/>
            <person name="Han C."/>
            <person name="Tapia R."/>
            <person name="Schmutz J."/>
            <person name="Larimer F."/>
            <person name="Land M."/>
            <person name="Hauser L."/>
            <person name="Kyrpides N."/>
            <person name="Mikhailova N."/>
            <person name="Bryant D.A."/>
            <person name="Hanada S."/>
            <person name="Tsukatani Y."/>
            <person name="Richardson P."/>
        </authorList>
    </citation>
    <scope>NUCLEOTIDE SEQUENCE [LARGE SCALE GENOMIC DNA]</scope>
    <source>
        <strain evidence="4">DSM 13941 / HLO8</strain>
    </source>
</reference>
<dbReference type="PANTHER" id="PTHR48090:SF7">
    <property type="entry name" value="RFBJ PROTEIN"/>
    <property type="match status" value="1"/>
</dbReference>
<dbReference type="CAZy" id="GT2">
    <property type="family name" value="Glycosyltransferase Family 2"/>
</dbReference>
<dbReference type="STRING" id="383372.Rcas_0451"/>
<name>A7NGJ5_ROSCS</name>
<gene>
    <name evidence="3" type="ordered locus">Rcas_0451</name>
</gene>
<dbReference type="InterPro" id="IPR050256">
    <property type="entry name" value="Glycosyltransferase_2"/>
</dbReference>
<dbReference type="KEGG" id="rca:Rcas_0451"/>